<dbReference type="EMBL" id="KN822945">
    <property type="protein sequence ID" value="KIO34024.1"/>
    <property type="molecule type" value="Genomic_DNA"/>
</dbReference>
<evidence type="ECO:0000256" key="1">
    <source>
        <dbReference type="SAM" id="MobiDB-lite"/>
    </source>
</evidence>
<organism evidence="3 4">
    <name type="scientific">Tulasnella calospora MUT 4182</name>
    <dbReference type="NCBI Taxonomy" id="1051891"/>
    <lineage>
        <taxon>Eukaryota</taxon>
        <taxon>Fungi</taxon>
        <taxon>Dikarya</taxon>
        <taxon>Basidiomycota</taxon>
        <taxon>Agaricomycotina</taxon>
        <taxon>Agaricomycetes</taxon>
        <taxon>Cantharellales</taxon>
        <taxon>Tulasnellaceae</taxon>
        <taxon>Tulasnella</taxon>
    </lineage>
</organism>
<reference evidence="3 4" key="1">
    <citation type="submission" date="2014-04" db="EMBL/GenBank/DDBJ databases">
        <authorList>
            <consortium name="DOE Joint Genome Institute"/>
            <person name="Kuo A."/>
            <person name="Girlanda M."/>
            <person name="Perotto S."/>
            <person name="Kohler A."/>
            <person name="Nagy L.G."/>
            <person name="Floudas D."/>
            <person name="Copeland A."/>
            <person name="Barry K.W."/>
            <person name="Cichocki N."/>
            <person name="Veneault-Fourrey C."/>
            <person name="LaButti K."/>
            <person name="Lindquist E.A."/>
            <person name="Lipzen A."/>
            <person name="Lundell T."/>
            <person name="Morin E."/>
            <person name="Murat C."/>
            <person name="Sun H."/>
            <person name="Tunlid A."/>
            <person name="Henrissat B."/>
            <person name="Grigoriev I.V."/>
            <person name="Hibbett D.S."/>
            <person name="Martin F."/>
            <person name="Nordberg H.P."/>
            <person name="Cantor M.N."/>
            <person name="Hua S.X."/>
        </authorList>
    </citation>
    <scope>NUCLEOTIDE SEQUENCE [LARGE SCALE GENOMIC DNA]</scope>
    <source>
        <strain evidence="3 4">MUT 4182</strain>
    </source>
</reference>
<feature type="region of interest" description="Disordered" evidence="1">
    <location>
        <begin position="233"/>
        <end position="358"/>
    </location>
</feature>
<feature type="compositionally biased region" description="Acidic residues" evidence="1">
    <location>
        <begin position="269"/>
        <end position="294"/>
    </location>
</feature>
<dbReference type="OrthoDB" id="10027058at2759"/>
<name>A0A0C3QXZ5_9AGAM</name>
<feature type="compositionally biased region" description="Basic and acidic residues" evidence="1">
    <location>
        <begin position="296"/>
        <end position="308"/>
    </location>
</feature>
<dbReference type="GO" id="GO:0019825">
    <property type="term" value="F:oxygen binding"/>
    <property type="evidence" value="ECO:0007669"/>
    <property type="project" value="InterPro"/>
</dbReference>
<dbReference type="InterPro" id="IPR044398">
    <property type="entry name" value="Globin-sensor_dom"/>
</dbReference>
<feature type="compositionally biased region" description="Polar residues" evidence="1">
    <location>
        <begin position="250"/>
        <end position="260"/>
    </location>
</feature>
<evidence type="ECO:0000313" key="3">
    <source>
        <dbReference type="EMBL" id="KIO34024.1"/>
    </source>
</evidence>
<keyword evidence="4" id="KW-1185">Reference proteome</keyword>
<proteinExistence type="predicted"/>
<dbReference type="HOGENOM" id="CLU_734026_0_0_1"/>
<dbReference type="InterPro" id="IPR009050">
    <property type="entry name" value="Globin-like_sf"/>
</dbReference>
<reference evidence="4" key="2">
    <citation type="submission" date="2015-01" db="EMBL/GenBank/DDBJ databases">
        <title>Evolutionary Origins and Diversification of the Mycorrhizal Mutualists.</title>
        <authorList>
            <consortium name="DOE Joint Genome Institute"/>
            <consortium name="Mycorrhizal Genomics Consortium"/>
            <person name="Kohler A."/>
            <person name="Kuo A."/>
            <person name="Nagy L.G."/>
            <person name="Floudas D."/>
            <person name="Copeland A."/>
            <person name="Barry K.W."/>
            <person name="Cichocki N."/>
            <person name="Veneault-Fourrey C."/>
            <person name="LaButti K."/>
            <person name="Lindquist E.A."/>
            <person name="Lipzen A."/>
            <person name="Lundell T."/>
            <person name="Morin E."/>
            <person name="Murat C."/>
            <person name="Riley R."/>
            <person name="Ohm R."/>
            <person name="Sun H."/>
            <person name="Tunlid A."/>
            <person name="Henrissat B."/>
            <person name="Grigoriev I.V."/>
            <person name="Hibbett D.S."/>
            <person name="Martin F."/>
        </authorList>
    </citation>
    <scope>NUCLEOTIDE SEQUENCE [LARGE SCALE GENOMIC DNA]</scope>
    <source>
        <strain evidence="4">MUT 4182</strain>
    </source>
</reference>
<gene>
    <name evidence="3" type="ORF">M407DRAFT_166562</name>
</gene>
<dbReference type="Pfam" id="PF11563">
    <property type="entry name" value="Protoglobin"/>
    <property type="match status" value="1"/>
</dbReference>
<feature type="domain" description="Globin-sensor" evidence="2">
    <location>
        <begin position="21"/>
        <end position="200"/>
    </location>
</feature>
<dbReference type="InterPro" id="IPR012292">
    <property type="entry name" value="Globin/Proto"/>
</dbReference>
<evidence type="ECO:0000313" key="4">
    <source>
        <dbReference type="Proteomes" id="UP000054248"/>
    </source>
</evidence>
<dbReference type="Proteomes" id="UP000054248">
    <property type="component" value="Unassembled WGS sequence"/>
</dbReference>
<dbReference type="AlphaFoldDB" id="A0A0C3QXZ5"/>
<dbReference type="Gene3D" id="1.10.490.10">
    <property type="entry name" value="Globins"/>
    <property type="match status" value="1"/>
</dbReference>
<dbReference type="PANTHER" id="PTHR42071">
    <property type="entry name" value="PROTOGLOBIN DOMAIN-CONTAINING PROTEIN"/>
    <property type="match status" value="1"/>
</dbReference>
<accession>A0A0C3QXZ5</accession>
<protein>
    <recommendedName>
        <fullName evidence="2">Globin-sensor domain-containing protein</fullName>
    </recommendedName>
</protein>
<evidence type="ECO:0000259" key="2">
    <source>
        <dbReference type="Pfam" id="PF11563"/>
    </source>
</evidence>
<dbReference type="GO" id="GO:0020037">
    <property type="term" value="F:heme binding"/>
    <property type="evidence" value="ECO:0007669"/>
    <property type="project" value="InterPro"/>
</dbReference>
<dbReference type="SUPFAM" id="SSF46458">
    <property type="entry name" value="Globin-like"/>
    <property type="match status" value="1"/>
</dbReference>
<dbReference type="PANTHER" id="PTHR42071:SF1">
    <property type="entry name" value="GLOBIN-SENSOR DOMAIN-CONTAINING PROTEIN"/>
    <property type="match status" value="1"/>
</dbReference>
<sequence length="377" mass="42122">MASLNKLSNEPTNEAIRTNLHTRVSYLVSFIGFTSADAEALQAVAPHIRPHLPGVAEAMYNKMWTYEVTRQSLTKPNNPHIPKNADLAQARERMRYMTSFQGHWLLKIFIADWEDLSTFAYFDRVGISHIGESAFRHRGERGTYQVDYVHIAMLLGHVHDLLNTAILQLEQLTLEEKSRAISALTKAIWIQNDLISRHYVMPVETINPPQPERGARGTAVDISTEAEKCPFSSMYSSSSTVVPNPHQRAASPSTNNSNPPGYNPRYADEEYVEEPWPEESDSEEEPNPWEDYNENGDQRSGSDSEYGEKTSTTIGRTTVGGRHRQHTPVAEESETAAESPSVESISTSEGVVKSRAVVDPKVMDAVTGKLRSVDLHS</sequence>